<evidence type="ECO:0000313" key="5">
    <source>
        <dbReference type="Proteomes" id="UP000005240"/>
    </source>
</evidence>
<organism evidence="3">
    <name type="scientific">Puccinia triticina (isolate 1-1 / race 1 (BBBD))</name>
    <name type="common">Brown leaf rust fungus</name>
    <dbReference type="NCBI Taxonomy" id="630390"/>
    <lineage>
        <taxon>Eukaryota</taxon>
        <taxon>Fungi</taxon>
        <taxon>Dikarya</taxon>
        <taxon>Basidiomycota</taxon>
        <taxon>Pucciniomycotina</taxon>
        <taxon>Pucciniomycetes</taxon>
        <taxon>Pucciniales</taxon>
        <taxon>Pucciniaceae</taxon>
        <taxon>Puccinia</taxon>
    </lineage>
</organism>
<feature type="transmembrane region" description="Helical" evidence="2">
    <location>
        <begin position="234"/>
        <end position="258"/>
    </location>
</feature>
<sequence>MIFPARIILQFRSPNNQGPVSAAEFRVIIGTGELYDGSSSSMTKNELLADERRTIIVGVMKSSPAGLNLSGRECVSSSSATSTTEAKPGFTFTLFLLSNLWKKKPLCSQIRESPFSFRIVWRNSLQSHNRAEDHSRYRHDENLMDAFCTNTLSQTQCNGLTRTGFSAVVSVGIVQGSLGFILAGYLTIFCRKDYCLVAWTLAFNGILHLITTSLEAASRFHPGNLKQFILMERATAGLGIATLILFFSFHVVSVGSLAKRYDSRLVPVVSVLLAALASVALAFNTLALFAISYEELPGGIRAGAPDLKNFLDPSIKALASMLSFMSITALTHILLHSLLIRRKRQLMKKKEARRQKAISSFSSSTIEDQEAITDSREPLRRYFDTLIPSTLLAIIKTSLTLSSDSTIIERRVLALVEYITYVLVVVSCLRSRQAGSIQQDNFFGRITSNPSYARSTGSEELLVPPTIPRSHSILRRAPMASIRTGSYNSTSASPSSLRTNLKPRERNSPPSTRRQPRMSYAAQSAISSLAPEDSASTAAFLPRPPPPPPQLRTRTTHGPNGSELAPLREDLVEKFNESGERLDQQTV</sequence>
<dbReference type="AlphaFoldDB" id="A0A180GH19"/>
<gene>
    <name evidence="3" type="ORF">PTTG_28015</name>
</gene>
<feature type="compositionally biased region" description="Basic and acidic residues" evidence="1">
    <location>
        <begin position="566"/>
        <end position="587"/>
    </location>
</feature>
<feature type="transmembrane region" description="Helical" evidence="2">
    <location>
        <begin position="194"/>
        <end position="214"/>
    </location>
</feature>
<reference evidence="4" key="4">
    <citation type="submission" date="2025-05" db="UniProtKB">
        <authorList>
            <consortium name="EnsemblFungi"/>
        </authorList>
    </citation>
    <scope>IDENTIFICATION</scope>
    <source>
        <strain evidence="4">isolate 1-1 / race 1 (BBBD)</strain>
    </source>
</reference>
<dbReference type="Proteomes" id="UP000005240">
    <property type="component" value="Unassembled WGS sequence"/>
</dbReference>
<evidence type="ECO:0000256" key="2">
    <source>
        <dbReference type="SAM" id="Phobius"/>
    </source>
</evidence>
<reference evidence="3" key="2">
    <citation type="submission" date="2016-05" db="EMBL/GenBank/DDBJ databases">
        <title>Comparative analysis highlights variable genome content of wheat rusts and divergence of the mating loci.</title>
        <authorList>
            <person name="Cuomo C.A."/>
            <person name="Bakkeren G."/>
            <person name="Szabo L."/>
            <person name="Khalil H."/>
            <person name="Joly D."/>
            <person name="Goldberg J."/>
            <person name="Young S."/>
            <person name="Zeng Q."/>
            <person name="Fellers J."/>
        </authorList>
    </citation>
    <scope>NUCLEOTIDE SEQUENCE [LARGE SCALE GENOMIC DNA]</scope>
    <source>
        <strain evidence="3">1-1 BBBD Race 1</strain>
    </source>
</reference>
<feature type="transmembrane region" description="Helical" evidence="2">
    <location>
        <begin position="317"/>
        <end position="340"/>
    </location>
</feature>
<keyword evidence="5" id="KW-1185">Reference proteome</keyword>
<dbReference type="VEuPathDB" id="FungiDB:PTTG_28015"/>
<feature type="transmembrane region" description="Helical" evidence="2">
    <location>
        <begin position="265"/>
        <end position="291"/>
    </location>
</feature>
<dbReference type="EnsemblFungi" id="PTTG_28015-t43_1">
    <property type="protein sequence ID" value="PTTG_28015-t43_1-p1"/>
    <property type="gene ID" value="PTTG_28015"/>
</dbReference>
<protein>
    <submittedName>
        <fullName evidence="3 4">Uncharacterized protein</fullName>
    </submittedName>
</protein>
<dbReference type="EMBL" id="ADAS02000083">
    <property type="protein sequence ID" value="OAV91263.1"/>
    <property type="molecule type" value="Genomic_DNA"/>
</dbReference>
<dbReference type="OrthoDB" id="2504751at2759"/>
<keyword evidence="2" id="KW-0472">Membrane</keyword>
<feature type="compositionally biased region" description="Polar residues" evidence="1">
    <location>
        <begin position="483"/>
        <end position="499"/>
    </location>
</feature>
<proteinExistence type="predicted"/>
<reference evidence="4 5" key="3">
    <citation type="journal article" date="2017" name="G3 (Bethesda)">
        <title>Comparative analysis highlights variable genome content of wheat rusts and divergence of the mating loci.</title>
        <authorList>
            <person name="Cuomo C.A."/>
            <person name="Bakkeren G."/>
            <person name="Khalil H.B."/>
            <person name="Panwar V."/>
            <person name="Joly D."/>
            <person name="Linning R."/>
            <person name="Sakthikumar S."/>
            <person name="Song X."/>
            <person name="Adiconis X."/>
            <person name="Fan L."/>
            <person name="Goldberg J.M."/>
            <person name="Levin J.Z."/>
            <person name="Young S."/>
            <person name="Zeng Q."/>
            <person name="Anikster Y."/>
            <person name="Bruce M."/>
            <person name="Wang M."/>
            <person name="Yin C."/>
            <person name="McCallum B."/>
            <person name="Szabo L.J."/>
            <person name="Hulbert S."/>
            <person name="Chen X."/>
            <person name="Fellers J.P."/>
        </authorList>
    </citation>
    <scope>NUCLEOTIDE SEQUENCE</scope>
    <source>
        <strain evidence="5">Isolate 1-1 / race 1 (BBBD)</strain>
        <strain evidence="4">isolate 1-1 / race 1 (BBBD)</strain>
    </source>
</reference>
<feature type="transmembrane region" description="Helical" evidence="2">
    <location>
        <begin position="164"/>
        <end position="187"/>
    </location>
</feature>
<evidence type="ECO:0000256" key="1">
    <source>
        <dbReference type="SAM" id="MobiDB-lite"/>
    </source>
</evidence>
<name>A0A180GH19_PUCT1</name>
<accession>A0A180GH19</accession>
<keyword evidence="2" id="KW-1133">Transmembrane helix</keyword>
<feature type="region of interest" description="Disordered" evidence="1">
    <location>
        <begin position="473"/>
        <end position="587"/>
    </location>
</feature>
<keyword evidence="2" id="KW-0812">Transmembrane</keyword>
<reference evidence="3" key="1">
    <citation type="submission" date="2009-11" db="EMBL/GenBank/DDBJ databases">
        <authorList>
            <consortium name="The Broad Institute Genome Sequencing Platform"/>
            <person name="Ward D."/>
            <person name="Feldgarden M."/>
            <person name="Earl A."/>
            <person name="Young S.K."/>
            <person name="Zeng Q."/>
            <person name="Koehrsen M."/>
            <person name="Alvarado L."/>
            <person name="Berlin A."/>
            <person name="Bochicchio J."/>
            <person name="Borenstein D."/>
            <person name="Chapman S.B."/>
            <person name="Chen Z."/>
            <person name="Engels R."/>
            <person name="Freedman E."/>
            <person name="Gellesch M."/>
            <person name="Goldberg J."/>
            <person name="Griggs A."/>
            <person name="Gujja S."/>
            <person name="Heilman E."/>
            <person name="Heiman D."/>
            <person name="Hepburn T."/>
            <person name="Howarth C."/>
            <person name="Jen D."/>
            <person name="Larson L."/>
            <person name="Lewis B."/>
            <person name="Mehta T."/>
            <person name="Park D."/>
            <person name="Pearson M."/>
            <person name="Roberts A."/>
            <person name="Saif S."/>
            <person name="Shea T."/>
            <person name="Shenoy N."/>
            <person name="Sisk P."/>
            <person name="Stolte C."/>
            <person name="Sykes S."/>
            <person name="Thomson T."/>
            <person name="Walk T."/>
            <person name="White J."/>
            <person name="Yandava C."/>
            <person name="Izard J."/>
            <person name="Baranova O.V."/>
            <person name="Blanton J.M."/>
            <person name="Tanner A.C."/>
            <person name="Dewhirst F.E."/>
            <person name="Haas B."/>
            <person name="Nusbaum C."/>
            <person name="Birren B."/>
        </authorList>
    </citation>
    <scope>NUCLEOTIDE SEQUENCE [LARGE SCALE GENOMIC DNA]</scope>
    <source>
        <strain evidence="3">1-1 BBBD Race 1</strain>
    </source>
</reference>
<evidence type="ECO:0000313" key="4">
    <source>
        <dbReference type="EnsemblFungi" id="PTTG_28015-t43_1-p1"/>
    </source>
</evidence>
<evidence type="ECO:0000313" key="3">
    <source>
        <dbReference type="EMBL" id="OAV91263.1"/>
    </source>
</evidence>